<keyword evidence="16" id="KW-0576">Peroxisome</keyword>
<proteinExistence type="inferred from homology"/>
<dbReference type="GO" id="GO:0005778">
    <property type="term" value="C:peroxisomal membrane"/>
    <property type="evidence" value="ECO:0007669"/>
    <property type="project" value="UniProtKB-SubCell"/>
</dbReference>
<evidence type="ECO:0000256" key="17">
    <source>
        <dbReference type="SAM" id="MobiDB-lite"/>
    </source>
</evidence>
<dbReference type="GO" id="GO:0061630">
    <property type="term" value="F:ubiquitin protein ligase activity"/>
    <property type="evidence" value="ECO:0007669"/>
    <property type="project" value="UniProtKB-EC"/>
</dbReference>
<evidence type="ECO:0000256" key="7">
    <source>
        <dbReference type="ARBA" id="ARBA00022679"/>
    </source>
</evidence>
<comment type="pathway">
    <text evidence="3">Protein modification; protein ubiquitination.</text>
</comment>
<feature type="region of interest" description="Disordered" evidence="17">
    <location>
        <begin position="1"/>
        <end position="28"/>
    </location>
</feature>
<dbReference type="EC" id="2.3.2.27" evidence="5"/>
<evidence type="ECO:0000256" key="8">
    <source>
        <dbReference type="ARBA" id="ARBA00022692"/>
    </source>
</evidence>
<evidence type="ECO:0000256" key="3">
    <source>
        <dbReference type="ARBA" id="ARBA00004906"/>
    </source>
</evidence>
<evidence type="ECO:0000256" key="9">
    <source>
        <dbReference type="ARBA" id="ARBA00022723"/>
    </source>
</evidence>
<dbReference type="Pfam" id="PF04757">
    <property type="entry name" value="Pex2_Pex12"/>
    <property type="match status" value="1"/>
</dbReference>
<evidence type="ECO:0000313" key="19">
    <source>
        <dbReference type="EMBL" id="SNX84357.1"/>
    </source>
</evidence>
<evidence type="ECO:0000313" key="20">
    <source>
        <dbReference type="Proteomes" id="UP001294444"/>
    </source>
</evidence>
<evidence type="ECO:0000259" key="18">
    <source>
        <dbReference type="Pfam" id="PF04757"/>
    </source>
</evidence>
<evidence type="ECO:0000256" key="2">
    <source>
        <dbReference type="ARBA" id="ARBA00004585"/>
    </source>
</evidence>
<dbReference type="InterPro" id="IPR006845">
    <property type="entry name" value="Pex_N"/>
</dbReference>
<keyword evidence="9" id="KW-0479">Metal-binding</keyword>
<evidence type="ECO:0000256" key="15">
    <source>
        <dbReference type="ARBA" id="ARBA00023136"/>
    </source>
</evidence>
<comment type="caution">
    <text evidence="19">The sequence shown here is derived from an EMBL/GenBank/DDBJ whole genome shotgun (WGS) entry which is preliminary data.</text>
</comment>
<keyword evidence="14" id="KW-1133">Transmembrane helix</keyword>
<dbReference type="InterPro" id="IPR025654">
    <property type="entry name" value="PEX2/10"/>
</dbReference>
<gene>
    <name evidence="19" type="ORF">MEPE_03066</name>
</gene>
<dbReference type="Proteomes" id="UP001294444">
    <property type="component" value="Unassembled WGS sequence"/>
</dbReference>
<protein>
    <recommendedName>
        <fullName evidence="5">RING-type E3 ubiquitin transferase</fullName>
        <ecNumber evidence="5">2.3.2.27</ecNumber>
    </recommendedName>
</protein>
<feature type="region of interest" description="Disordered" evidence="17">
    <location>
        <begin position="299"/>
        <end position="326"/>
    </location>
</feature>
<keyword evidence="10" id="KW-0863">Zinc-finger</keyword>
<dbReference type="AlphaFoldDB" id="A0AAJ4XM35"/>
<dbReference type="EMBL" id="OAPG01000006">
    <property type="protein sequence ID" value="SNX84357.1"/>
    <property type="molecule type" value="Genomic_DNA"/>
</dbReference>
<comment type="subcellular location">
    <subcellularLocation>
        <location evidence="2">Peroxisome membrane</location>
        <topology evidence="2">Multi-pass membrane protein</topology>
    </subcellularLocation>
</comment>
<evidence type="ECO:0000256" key="5">
    <source>
        <dbReference type="ARBA" id="ARBA00012483"/>
    </source>
</evidence>
<keyword evidence="20" id="KW-1185">Reference proteome</keyword>
<dbReference type="GO" id="GO:0016562">
    <property type="term" value="P:protein import into peroxisome matrix, receptor recycling"/>
    <property type="evidence" value="ECO:0007669"/>
    <property type="project" value="UniProtKB-ARBA"/>
</dbReference>
<keyword evidence="7" id="KW-0808">Transferase</keyword>
<keyword evidence="13" id="KW-0653">Protein transport</keyword>
<keyword evidence="6" id="KW-0813">Transport</keyword>
<comment type="similarity">
    <text evidence="4">Belongs to the pex2/pex10/pex12 family.</text>
</comment>
<feature type="compositionally biased region" description="Low complexity" evidence="17">
    <location>
        <begin position="9"/>
        <end position="28"/>
    </location>
</feature>
<evidence type="ECO:0000256" key="12">
    <source>
        <dbReference type="ARBA" id="ARBA00022833"/>
    </source>
</evidence>
<accession>A0AAJ4XM35</accession>
<evidence type="ECO:0000256" key="10">
    <source>
        <dbReference type="ARBA" id="ARBA00022771"/>
    </source>
</evidence>
<sequence length="482" mass="52752">MADNTSTTSGSNHANPSASSSSLPRNSLETSPSYIHNAAYRPQSQFSFPPAAQPEIVRAYQKDTYYKDLFTSQVSDVVRSLFGTRVQHSHLSSISLIGSLGYYLLSTSSIPGMGDGRGGQTLGEEYVNAIPQDLKTRRIVTRSKRLAWLLLHVLGPYSLTKLYSAMRRHAIASKQTYDTAEQRARARARALDKLPPKPITSLHRRLVTFLTAKLPALETLQSSDGWLAYLSAAHLMLFYLGGSFYSAAQRVVGVGYISTIPKRPGYMPPSYEVLGVLLGIQLSVKLLLELRSYRRSTNVSKHTSSELNDSEENNGIDERRGGGIDPATTVVIDRNVFSHTSQPAKRQSSASSHSRSSIIVDLLYPHLPEEVLHQNSASKQRQSDEIAIAKLNTSAATTNAHSTLQCTLCMDQRSPHKGTSTVTECGHVSIGLASMLGSPKRYIVYSPLPPSLSNTLAMVSLTKTTFTTSSDVAHLQLLKSKR</sequence>
<name>A0AAJ4XM35_9BASI</name>
<keyword evidence="12" id="KW-0862">Zinc</keyword>
<keyword evidence="11" id="KW-0833">Ubl conjugation pathway</keyword>
<dbReference type="GO" id="GO:0016567">
    <property type="term" value="P:protein ubiquitination"/>
    <property type="evidence" value="ECO:0007669"/>
    <property type="project" value="UniProtKB-ARBA"/>
</dbReference>
<evidence type="ECO:0000256" key="13">
    <source>
        <dbReference type="ARBA" id="ARBA00022927"/>
    </source>
</evidence>
<evidence type="ECO:0000256" key="4">
    <source>
        <dbReference type="ARBA" id="ARBA00008704"/>
    </source>
</evidence>
<evidence type="ECO:0000256" key="14">
    <source>
        <dbReference type="ARBA" id="ARBA00022989"/>
    </source>
</evidence>
<evidence type="ECO:0000256" key="6">
    <source>
        <dbReference type="ARBA" id="ARBA00022448"/>
    </source>
</evidence>
<dbReference type="GO" id="GO:0008270">
    <property type="term" value="F:zinc ion binding"/>
    <property type="evidence" value="ECO:0007669"/>
    <property type="project" value="UniProtKB-KW"/>
</dbReference>
<dbReference type="PANTHER" id="PTHR23350:SF0">
    <property type="entry name" value="PEROXISOME BIOGENESIS FACTOR 10"/>
    <property type="match status" value="1"/>
</dbReference>
<keyword evidence="15" id="KW-0472">Membrane</keyword>
<evidence type="ECO:0000256" key="11">
    <source>
        <dbReference type="ARBA" id="ARBA00022786"/>
    </source>
</evidence>
<organism evidence="19 20">
    <name type="scientific">Melanopsichium pennsylvanicum</name>
    <dbReference type="NCBI Taxonomy" id="63383"/>
    <lineage>
        <taxon>Eukaryota</taxon>
        <taxon>Fungi</taxon>
        <taxon>Dikarya</taxon>
        <taxon>Basidiomycota</taxon>
        <taxon>Ustilaginomycotina</taxon>
        <taxon>Ustilaginomycetes</taxon>
        <taxon>Ustilaginales</taxon>
        <taxon>Ustilaginaceae</taxon>
        <taxon>Melanopsichium</taxon>
    </lineage>
</organism>
<comment type="catalytic activity">
    <reaction evidence="1">
        <text>S-ubiquitinyl-[E2 ubiquitin-conjugating enzyme]-L-cysteine + [acceptor protein]-L-lysine = [E2 ubiquitin-conjugating enzyme]-L-cysteine + N(6)-ubiquitinyl-[acceptor protein]-L-lysine.</text>
        <dbReference type="EC" id="2.3.2.27"/>
    </reaction>
</comment>
<feature type="domain" description="Pex N-terminal" evidence="18">
    <location>
        <begin position="63"/>
        <end position="296"/>
    </location>
</feature>
<reference evidence="19" key="1">
    <citation type="submission" date="2023-10" db="EMBL/GenBank/DDBJ databases">
        <authorList>
            <person name="Guldener U."/>
        </authorList>
    </citation>
    <scope>NUCLEOTIDE SEQUENCE</scope>
    <source>
        <strain evidence="19">Mp4</strain>
    </source>
</reference>
<evidence type="ECO:0000256" key="16">
    <source>
        <dbReference type="ARBA" id="ARBA00023140"/>
    </source>
</evidence>
<evidence type="ECO:0000256" key="1">
    <source>
        <dbReference type="ARBA" id="ARBA00000900"/>
    </source>
</evidence>
<keyword evidence="8" id="KW-0812">Transmembrane</keyword>
<dbReference type="PANTHER" id="PTHR23350">
    <property type="entry name" value="PEROXISOME ASSEMBLY PROTEIN 10"/>
    <property type="match status" value="1"/>
</dbReference>